<reference evidence="2" key="2">
    <citation type="submission" date="2022-06" db="UniProtKB">
        <authorList>
            <consortium name="EnsemblMetazoa"/>
        </authorList>
    </citation>
    <scope>IDENTIFICATION</scope>
</reference>
<organism evidence="2 3">
    <name type="scientific">Onchocerca volvulus</name>
    <dbReference type="NCBI Taxonomy" id="6282"/>
    <lineage>
        <taxon>Eukaryota</taxon>
        <taxon>Metazoa</taxon>
        <taxon>Ecdysozoa</taxon>
        <taxon>Nematoda</taxon>
        <taxon>Chromadorea</taxon>
        <taxon>Rhabditida</taxon>
        <taxon>Spirurina</taxon>
        <taxon>Spiruromorpha</taxon>
        <taxon>Filarioidea</taxon>
        <taxon>Onchocercidae</taxon>
        <taxon>Onchocerca</taxon>
    </lineage>
</organism>
<proteinExistence type="predicted"/>
<evidence type="ECO:0000313" key="3">
    <source>
        <dbReference type="Proteomes" id="UP000024404"/>
    </source>
</evidence>
<dbReference type="EnsemblMetazoa" id="OVOC12206.1">
    <property type="protein sequence ID" value="OVOC12206.1"/>
    <property type="gene ID" value="WBGene00249015"/>
</dbReference>
<keyword evidence="1" id="KW-0732">Signal</keyword>
<sequence>MDLKFLIVLTFVVNYAVPLDTTPTETKYDQNYDDKILEQVFVNTQFGERIAQYLSDGELKNMANVKIMSDAANFELNRRSRILHLRDGRITPPFLAKALVRISQMNFESHQHRNRVAKHHWSPAQIILFGSEKPFKVSCITFFTPLLTVTSQEDHLIIQEKIVFDKNSPFVLDEIERSPMNGLIIPSTSFTSLDFRLNTFSIKDINNTNTTKKYQLLKNIKEVKLIIVISSDDHLTQEKAENRALRAAQILREDMGSAPICIVTQSDNREDVERLLGQSKESVVLMLSGHDIDTSTLVIDTEDEETLKEKFLNWKRELNFLDSHQIIAFHFTVINGTEPENSEQIFSDVFPDVQLNTLRLLGEPSKTGVNYQVDTEFHFDTGPVYILLGLRKFGYGDD</sequence>
<reference evidence="3" key="1">
    <citation type="submission" date="2013-10" db="EMBL/GenBank/DDBJ databases">
        <title>Genome sequencing of Onchocerca volvulus.</title>
        <authorList>
            <person name="Cotton J."/>
            <person name="Tsai J."/>
            <person name="Stanley E."/>
            <person name="Tracey A."/>
            <person name="Holroyd N."/>
            <person name="Lustigman S."/>
            <person name="Berriman M."/>
        </authorList>
    </citation>
    <scope>NUCLEOTIDE SEQUENCE</scope>
</reference>
<feature type="chain" id="PRO_5035829241" description="VWFA domain-containing protein" evidence="1">
    <location>
        <begin position="19"/>
        <end position="398"/>
    </location>
</feature>
<name>A0A8R1XNN7_ONCVO</name>
<evidence type="ECO:0000256" key="1">
    <source>
        <dbReference type="SAM" id="SignalP"/>
    </source>
</evidence>
<dbReference type="AlphaFoldDB" id="A0A8R1XNN7"/>
<keyword evidence="3" id="KW-1185">Reference proteome</keyword>
<dbReference type="EMBL" id="CMVM020000406">
    <property type="status" value="NOT_ANNOTATED_CDS"/>
    <property type="molecule type" value="Genomic_DNA"/>
</dbReference>
<dbReference type="Proteomes" id="UP000024404">
    <property type="component" value="Unassembled WGS sequence"/>
</dbReference>
<feature type="signal peptide" evidence="1">
    <location>
        <begin position="1"/>
        <end position="18"/>
    </location>
</feature>
<accession>A0A8R1XNN7</accession>
<dbReference type="OMA" id="NYQTIAF"/>
<evidence type="ECO:0008006" key="4">
    <source>
        <dbReference type="Google" id="ProtNLM"/>
    </source>
</evidence>
<evidence type="ECO:0000313" key="2">
    <source>
        <dbReference type="EnsemblMetazoa" id="OVOC12206.1"/>
    </source>
</evidence>
<protein>
    <recommendedName>
        <fullName evidence="4">VWFA domain-containing protein</fullName>
    </recommendedName>
</protein>